<gene>
    <name evidence="1" type="ORF">HMPREF2531_00442</name>
</gene>
<accession>A0A139LU26</accession>
<sequence>MKICCNLCFISWYICNKIKGRYHICQLMKHKWQAISVLFASFAKCFPEQLIIN</sequence>
<dbReference type="Proteomes" id="UP000070319">
    <property type="component" value="Unassembled WGS sequence"/>
</dbReference>
<organism evidence="1">
    <name type="scientific">Bacteroides intestinalis</name>
    <dbReference type="NCBI Taxonomy" id="329854"/>
    <lineage>
        <taxon>Bacteria</taxon>
        <taxon>Pseudomonadati</taxon>
        <taxon>Bacteroidota</taxon>
        <taxon>Bacteroidia</taxon>
        <taxon>Bacteroidales</taxon>
        <taxon>Bacteroidaceae</taxon>
        <taxon>Bacteroides</taxon>
    </lineage>
</organism>
<evidence type="ECO:0000313" key="1">
    <source>
        <dbReference type="EMBL" id="KXT54961.1"/>
    </source>
</evidence>
<protein>
    <submittedName>
        <fullName evidence="1">Uncharacterized protein</fullName>
    </submittedName>
</protein>
<evidence type="ECO:0000313" key="2">
    <source>
        <dbReference type="Proteomes" id="UP000070319"/>
    </source>
</evidence>
<reference evidence="1 2" key="1">
    <citation type="submission" date="2016-02" db="EMBL/GenBank/DDBJ databases">
        <authorList>
            <person name="Wen L."/>
            <person name="He K."/>
            <person name="Yang H."/>
        </authorList>
    </citation>
    <scope>NUCLEOTIDE SEQUENCE [LARGE SCALE GENOMIC DNA]</scope>
    <source>
        <strain evidence="1 2">KLE1704</strain>
    </source>
</reference>
<dbReference type="PATRIC" id="fig|329854.7.peg.444"/>
<dbReference type="EMBL" id="LTDF01000034">
    <property type="protein sequence ID" value="KXT54961.1"/>
    <property type="molecule type" value="Genomic_DNA"/>
</dbReference>
<name>A0A139LU26_9BACE</name>
<dbReference type="AlphaFoldDB" id="A0A139LU26"/>
<comment type="caution">
    <text evidence="1">The sequence shown here is derived from an EMBL/GenBank/DDBJ whole genome shotgun (WGS) entry which is preliminary data.</text>
</comment>
<proteinExistence type="predicted"/>